<dbReference type="Proteomes" id="UP000005258">
    <property type="component" value="Plasmid pTM3"/>
</dbReference>
<dbReference type="AlphaFoldDB" id="I3TWB0"/>
<dbReference type="PROSITE" id="PS01124">
    <property type="entry name" value="HTH_ARAC_FAMILY_2"/>
    <property type="match status" value="1"/>
</dbReference>
<keyword evidence="5" id="KW-0614">Plasmid</keyword>
<dbReference type="GO" id="GO:0003700">
    <property type="term" value="F:DNA-binding transcription factor activity"/>
    <property type="evidence" value="ECO:0007669"/>
    <property type="project" value="InterPro"/>
</dbReference>
<dbReference type="Pfam" id="PF12833">
    <property type="entry name" value="HTH_18"/>
    <property type="match status" value="1"/>
</dbReference>
<feature type="domain" description="HTH araC/xylS-type" evidence="4">
    <location>
        <begin position="192"/>
        <end position="290"/>
    </location>
</feature>
<dbReference type="SUPFAM" id="SSF46689">
    <property type="entry name" value="Homeodomain-like"/>
    <property type="match status" value="2"/>
</dbReference>
<dbReference type="Gene3D" id="1.10.10.60">
    <property type="entry name" value="Homeodomain-like"/>
    <property type="match status" value="2"/>
</dbReference>
<dbReference type="PROSITE" id="PS00041">
    <property type="entry name" value="HTH_ARAC_FAMILY_1"/>
    <property type="match status" value="1"/>
</dbReference>
<gene>
    <name evidence="5" type="primary">yqhC</name>
    <name evidence="5" type="ordered locus">TMO_c0438</name>
</gene>
<sequence>MRQELREVVARYVASHGGPDAVSRTAVQDVILMCSTKERMPFRKAYKPSLCVVVQGAKRIELEDRSFDYSAGSALIISIGLPGFGSVTQATKAEPFLGMTIEFDIALLREVLDQMPSPPRPAEERLGVFVEELSDPVQDCLIRLVQLFETPDAVPVLYPATVRELYYRLLSGPNGGEICKIARAGSHTQRIAEAIHLMRGNVGQPLSIEELAHAAGMGVSSFHQHFKTLTSMTPLQYHKQLRLLEARRLMVAEAASVTSAAFRVGYESPSQFSREYTRLFGTAPKKDAMFLKSLPVQL</sequence>
<dbReference type="InterPro" id="IPR009057">
    <property type="entry name" value="Homeodomain-like_sf"/>
</dbReference>
<evidence type="ECO:0000313" key="5">
    <source>
        <dbReference type="EMBL" id="AFK57048.1"/>
    </source>
</evidence>
<dbReference type="GO" id="GO:0043565">
    <property type="term" value="F:sequence-specific DNA binding"/>
    <property type="evidence" value="ECO:0007669"/>
    <property type="project" value="InterPro"/>
</dbReference>
<evidence type="ECO:0000256" key="3">
    <source>
        <dbReference type="ARBA" id="ARBA00023163"/>
    </source>
</evidence>
<keyword evidence="1" id="KW-0805">Transcription regulation</keyword>
<accession>I3TWB0</accession>
<evidence type="ECO:0000259" key="4">
    <source>
        <dbReference type="PROSITE" id="PS01124"/>
    </source>
</evidence>
<dbReference type="SMART" id="SM00342">
    <property type="entry name" value="HTH_ARAC"/>
    <property type="match status" value="1"/>
</dbReference>
<dbReference type="HOGENOM" id="CLU_000445_100_0_5"/>
<dbReference type="KEGG" id="tmo:TMO_c0438"/>
<dbReference type="EMBL" id="CP003239">
    <property type="protein sequence ID" value="AFK57048.1"/>
    <property type="molecule type" value="Genomic_DNA"/>
</dbReference>
<dbReference type="PANTHER" id="PTHR43436:SF1">
    <property type="entry name" value="TRANSCRIPTIONAL REGULATORY PROTEIN"/>
    <property type="match status" value="1"/>
</dbReference>
<evidence type="ECO:0000313" key="6">
    <source>
        <dbReference type="Proteomes" id="UP000005258"/>
    </source>
</evidence>
<dbReference type="InterPro" id="IPR018060">
    <property type="entry name" value="HTH_AraC"/>
</dbReference>
<dbReference type="InterPro" id="IPR009594">
    <property type="entry name" value="Tscrpt_reg_HTH_AraC_N"/>
</dbReference>
<dbReference type="Pfam" id="PF06719">
    <property type="entry name" value="AraC_N"/>
    <property type="match status" value="1"/>
</dbReference>
<evidence type="ECO:0000256" key="2">
    <source>
        <dbReference type="ARBA" id="ARBA00023125"/>
    </source>
</evidence>
<dbReference type="PATRIC" id="fig|1110502.3.peg.5310"/>
<proteinExistence type="predicted"/>
<keyword evidence="6" id="KW-1185">Reference proteome</keyword>
<name>I3TWB0_TISMK</name>
<dbReference type="InterPro" id="IPR018062">
    <property type="entry name" value="HTH_AraC-typ_CS"/>
</dbReference>
<keyword evidence="2" id="KW-0238">DNA-binding</keyword>
<protein>
    <submittedName>
        <fullName evidence="5">Transcriptional regulator protein</fullName>
    </submittedName>
</protein>
<reference evidence="5 6" key="1">
    <citation type="journal article" date="2012" name="J. Am. Chem. Soc.">
        <title>Bacterial biosynthesis and maturation of the didemnin anti-cancer agents.</title>
        <authorList>
            <person name="Xu Y."/>
            <person name="Kersten R.D."/>
            <person name="Nam S.J."/>
            <person name="Lu L."/>
            <person name="Al-Suwailem A.M."/>
            <person name="Zheng H."/>
            <person name="Fenical W."/>
            <person name="Dorrestein P.C."/>
            <person name="Moore B.S."/>
            <person name="Qian P.Y."/>
        </authorList>
    </citation>
    <scope>NUCLEOTIDE SEQUENCE [LARGE SCALE GENOMIC DNA]</scope>
    <source>
        <strain evidence="5 6">KA081020-065</strain>
    </source>
</reference>
<dbReference type="RefSeq" id="WP_014748037.1">
    <property type="nucleotide sequence ID" value="NC_017958.1"/>
</dbReference>
<organism evidence="5 6">
    <name type="scientific">Tistrella mobilis (strain KA081020-065)</name>
    <dbReference type="NCBI Taxonomy" id="1110502"/>
    <lineage>
        <taxon>Bacteria</taxon>
        <taxon>Pseudomonadati</taxon>
        <taxon>Pseudomonadota</taxon>
        <taxon>Alphaproteobacteria</taxon>
        <taxon>Geminicoccales</taxon>
        <taxon>Geminicoccaceae</taxon>
        <taxon>Tistrella</taxon>
    </lineage>
</organism>
<dbReference type="PANTHER" id="PTHR43436">
    <property type="entry name" value="ARAC-FAMILY TRANSCRIPTIONAL REGULATOR"/>
    <property type="match status" value="1"/>
</dbReference>
<geneLocation type="plasmid" evidence="5 6">
    <name>pTM3</name>
</geneLocation>
<evidence type="ECO:0000256" key="1">
    <source>
        <dbReference type="ARBA" id="ARBA00023015"/>
    </source>
</evidence>
<keyword evidence="3" id="KW-0804">Transcription</keyword>